<keyword evidence="3" id="KW-0732">Signal</keyword>
<reference evidence="4 5" key="1">
    <citation type="journal article" date="2011" name="Proc. Natl. Acad. Sci. U.S.A.">
        <title>Genetic diversity and population structure of the endangered marsupial Sarcophilus harrisii (Tasmanian devil).</title>
        <authorList>
            <person name="Miller W."/>
            <person name="Hayes V.M."/>
            <person name="Ratan A."/>
            <person name="Petersen D.C."/>
            <person name="Wittekindt N.E."/>
            <person name="Miller J."/>
            <person name="Walenz B."/>
            <person name="Knight J."/>
            <person name="Qi J."/>
            <person name="Zhao F."/>
            <person name="Wang Q."/>
            <person name="Bedoya-Reina O.C."/>
            <person name="Katiyar N."/>
            <person name="Tomsho L.P."/>
            <person name="Kasson L.M."/>
            <person name="Hardie R.A."/>
            <person name="Woodbridge P."/>
            <person name="Tindall E.A."/>
            <person name="Bertelsen M.F."/>
            <person name="Dixon D."/>
            <person name="Pyecroft S."/>
            <person name="Helgen K.M."/>
            <person name="Lesk A.M."/>
            <person name="Pringle T.H."/>
            <person name="Patterson N."/>
            <person name="Zhang Y."/>
            <person name="Kreiss A."/>
            <person name="Woods G.M."/>
            <person name="Jones M.E."/>
            <person name="Schuster S.C."/>
        </authorList>
    </citation>
    <scope>NUCLEOTIDE SEQUENCE [LARGE SCALE GENOMIC DNA]</scope>
</reference>
<keyword evidence="2" id="KW-1133">Transmembrane helix</keyword>
<proteinExistence type="predicted"/>
<reference evidence="4" key="3">
    <citation type="submission" date="2025-09" db="UniProtKB">
        <authorList>
            <consortium name="Ensembl"/>
        </authorList>
    </citation>
    <scope>IDENTIFICATION</scope>
</reference>
<keyword evidence="2" id="KW-0472">Membrane</keyword>
<feature type="compositionally biased region" description="Polar residues" evidence="1">
    <location>
        <begin position="90"/>
        <end position="113"/>
    </location>
</feature>
<evidence type="ECO:0008006" key="6">
    <source>
        <dbReference type="Google" id="ProtNLM"/>
    </source>
</evidence>
<reference evidence="4" key="2">
    <citation type="submission" date="2025-08" db="UniProtKB">
        <authorList>
            <consortium name="Ensembl"/>
        </authorList>
    </citation>
    <scope>IDENTIFICATION</scope>
</reference>
<dbReference type="Proteomes" id="UP000007648">
    <property type="component" value="Unassembled WGS sequence"/>
</dbReference>
<name>A0A7N4PA97_SARHA</name>
<evidence type="ECO:0000313" key="5">
    <source>
        <dbReference type="Proteomes" id="UP000007648"/>
    </source>
</evidence>
<dbReference type="Ensembl" id="ENSSHAT00000039861.1">
    <property type="protein sequence ID" value="ENSSHAP00000034541.1"/>
    <property type="gene ID" value="ENSSHAG00000022306.1"/>
</dbReference>
<evidence type="ECO:0000256" key="2">
    <source>
        <dbReference type="SAM" id="Phobius"/>
    </source>
</evidence>
<sequence length="121" mass="12960">MAGRCGLGLSLVLSLQILNPRQSLAQFLGPFRNGTNGTGIAATTTPAENGAQAQGPVMAIIYIFSALFVLLLAMVVTVLGRKLREKRESTGTYQPSNEEQSRPQAPQSSQDYSGSWVPHRA</sequence>
<dbReference type="InParanoid" id="A0A7N4PA97"/>
<evidence type="ECO:0000256" key="3">
    <source>
        <dbReference type="SAM" id="SignalP"/>
    </source>
</evidence>
<dbReference type="AlphaFoldDB" id="A0A7N4PA97"/>
<feature type="transmembrane region" description="Helical" evidence="2">
    <location>
        <begin position="59"/>
        <end position="79"/>
    </location>
</feature>
<protein>
    <recommendedName>
        <fullName evidence="6">Crumbs cell polarity complex component 3</fullName>
    </recommendedName>
</protein>
<keyword evidence="5" id="KW-1185">Reference proteome</keyword>
<organism evidence="4 5">
    <name type="scientific">Sarcophilus harrisii</name>
    <name type="common">Tasmanian devil</name>
    <name type="synonym">Sarcophilus laniarius</name>
    <dbReference type="NCBI Taxonomy" id="9305"/>
    <lineage>
        <taxon>Eukaryota</taxon>
        <taxon>Metazoa</taxon>
        <taxon>Chordata</taxon>
        <taxon>Craniata</taxon>
        <taxon>Vertebrata</taxon>
        <taxon>Euteleostomi</taxon>
        <taxon>Mammalia</taxon>
        <taxon>Metatheria</taxon>
        <taxon>Dasyuromorphia</taxon>
        <taxon>Dasyuridae</taxon>
        <taxon>Sarcophilus</taxon>
    </lineage>
</organism>
<dbReference type="GeneTree" id="ENSGT01050000247093"/>
<feature type="region of interest" description="Disordered" evidence="1">
    <location>
        <begin position="85"/>
        <end position="121"/>
    </location>
</feature>
<evidence type="ECO:0000256" key="1">
    <source>
        <dbReference type="SAM" id="MobiDB-lite"/>
    </source>
</evidence>
<feature type="chain" id="PRO_5029535463" description="Crumbs cell polarity complex component 3" evidence="3">
    <location>
        <begin position="26"/>
        <end position="121"/>
    </location>
</feature>
<evidence type="ECO:0000313" key="4">
    <source>
        <dbReference type="Ensembl" id="ENSSHAP00000034541.1"/>
    </source>
</evidence>
<feature type="signal peptide" evidence="3">
    <location>
        <begin position="1"/>
        <end position="25"/>
    </location>
</feature>
<keyword evidence="2" id="KW-0812">Transmembrane</keyword>
<accession>A0A7N4PA97</accession>